<dbReference type="EMBL" id="WNHU01000164">
    <property type="protein sequence ID" value="MTV44241.1"/>
    <property type="molecule type" value="Genomic_DNA"/>
</dbReference>
<name>A0A7X2XLJ7_STREE</name>
<protein>
    <recommendedName>
        <fullName evidence="5">N-acylglucosamine-6-phosphate 2-epimerase</fullName>
        <ecNumber evidence="5">5.1.3.9</ecNumber>
    </recommendedName>
</protein>
<evidence type="ECO:0000256" key="6">
    <source>
        <dbReference type="ARBA" id="ARBA00023277"/>
    </source>
</evidence>
<comment type="caution">
    <text evidence="7">The sequence shown here is derived from an EMBL/GenBank/DDBJ whole genome shotgun (WGS) entry which is preliminary data.</text>
</comment>
<gene>
    <name evidence="7" type="ORF">GM545_11800</name>
</gene>
<evidence type="ECO:0000256" key="4">
    <source>
        <dbReference type="ARBA" id="ARBA00007439"/>
    </source>
</evidence>
<comment type="similarity">
    <text evidence="4">Belongs to the NanE family.</text>
</comment>
<dbReference type="SUPFAM" id="SSF51366">
    <property type="entry name" value="Ribulose-phoshate binding barrel"/>
    <property type="match status" value="1"/>
</dbReference>
<dbReference type="Gene3D" id="3.20.20.70">
    <property type="entry name" value="Aldolase class I"/>
    <property type="match status" value="1"/>
</dbReference>
<evidence type="ECO:0000256" key="3">
    <source>
        <dbReference type="ARBA" id="ARBA00005081"/>
    </source>
</evidence>
<dbReference type="GO" id="GO:0047465">
    <property type="term" value="F:N-acylglucosamine-6-phosphate 2-epimerase activity"/>
    <property type="evidence" value="ECO:0007669"/>
    <property type="project" value="UniProtKB-EC"/>
</dbReference>
<dbReference type="UniPathway" id="UPA00629">
    <property type="reaction ID" value="UER00682"/>
</dbReference>
<reference evidence="7 8" key="1">
    <citation type="submission" date="2019-11" db="EMBL/GenBank/DDBJ databases">
        <title>Growth characteristics of pneumococcus vary with the chemical composition of the capsule and with environmental conditions.</title>
        <authorList>
            <person name="Tothpal A."/>
            <person name="Desobry K."/>
            <person name="Joshi S."/>
            <person name="Wyllie A.L."/>
            <person name="Weinberger D.M."/>
        </authorList>
    </citation>
    <scope>NUCLEOTIDE SEQUENCE [LARGE SCALE GENOMIC DNA]</scope>
    <source>
        <strain evidence="8">pnumococcus09N</strain>
    </source>
</reference>
<dbReference type="Proteomes" id="UP000467349">
    <property type="component" value="Unassembled WGS sequence"/>
</dbReference>
<evidence type="ECO:0000256" key="5">
    <source>
        <dbReference type="ARBA" id="ARBA00013180"/>
    </source>
</evidence>
<dbReference type="InterPro" id="IPR007260">
    <property type="entry name" value="NanE"/>
</dbReference>
<proteinExistence type="inferred from homology"/>
<evidence type="ECO:0000313" key="7">
    <source>
        <dbReference type="EMBL" id="MTV44241.1"/>
    </source>
</evidence>
<organism evidence="7 8">
    <name type="scientific">Streptococcus pneumoniae</name>
    <dbReference type="NCBI Taxonomy" id="1313"/>
    <lineage>
        <taxon>Bacteria</taxon>
        <taxon>Bacillati</taxon>
        <taxon>Bacillota</taxon>
        <taxon>Bacilli</taxon>
        <taxon>Lactobacillales</taxon>
        <taxon>Streptococcaceae</taxon>
        <taxon>Streptococcus</taxon>
    </lineage>
</organism>
<comment type="pathway">
    <text evidence="3">Amino-sugar metabolism; N-acetylneuraminate degradation; D-fructose 6-phosphate from N-acetylneuraminate: step 3/5.</text>
</comment>
<evidence type="ECO:0000313" key="8">
    <source>
        <dbReference type="Proteomes" id="UP000467349"/>
    </source>
</evidence>
<comment type="catalytic activity">
    <reaction evidence="1">
        <text>an N-acyl-D-glucosamine 6-phosphate = an N-acyl-D-mannosamine 6-phosphate</text>
        <dbReference type="Rhea" id="RHEA:23932"/>
        <dbReference type="ChEBI" id="CHEBI:57599"/>
        <dbReference type="ChEBI" id="CHEBI:57666"/>
        <dbReference type="EC" id="5.1.3.9"/>
    </reaction>
</comment>
<keyword evidence="6" id="KW-0119">Carbohydrate metabolism</keyword>
<dbReference type="EC" id="5.1.3.9" evidence="5"/>
<dbReference type="AlphaFoldDB" id="A0A7X2XLJ7"/>
<feature type="non-terminal residue" evidence="7">
    <location>
        <position position="1"/>
    </location>
</feature>
<comment type="function">
    <text evidence="2">Converts N-acetylmannosamine-6-phosphate (ManNAc-6-P) to N-acetylglucosamine-6-phosphate (GlcNAc-6-P).</text>
</comment>
<evidence type="ECO:0000256" key="2">
    <source>
        <dbReference type="ARBA" id="ARBA00002147"/>
    </source>
</evidence>
<dbReference type="InterPro" id="IPR011060">
    <property type="entry name" value="RibuloseP-bd_barrel"/>
</dbReference>
<dbReference type="GO" id="GO:0019262">
    <property type="term" value="P:N-acetylneuraminate catabolic process"/>
    <property type="evidence" value="ECO:0007669"/>
    <property type="project" value="UniProtKB-UniPathway"/>
</dbReference>
<sequence length="37" mass="3972">STPEQARKMLDLGAYAVVVGGAITRPLEIAKKFIEVV</sequence>
<evidence type="ECO:0000256" key="1">
    <source>
        <dbReference type="ARBA" id="ARBA00000056"/>
    </source>
</evidence>
<dbReference type="InterPro" id="IPR013785">
    <property type="entry name" value="Aldolase_TIM"/>
</dbReference>
<dbReference type="Pfam" id="PF04131">
    <property type="entry name" value="NanE"/>
    <property type="match status" value="1"/>
</dbReference>
<dbReference type="GO" id="GO:0006051">
    <property type="term" value="P:N-acetylmannosamine metabolic process"/>
    <property type="evidence" value="ECO:0007669"/>
    <property type="project" value="InterPro"/>
</dbReference>
<accession>A0A7X2XLJ7</accession>